<protein>
    <submittedName>
        <fullName evidence="2">DNA polymerase III subunit delta</fullName>
    </submittedName>
</protein>
<dbReference type="GO" id="GO:0009360">
    <property type="term" value="C:DNA polymerase III complex"/>
    <property type="evidence" value="ECO:0007669"/>
    <property type="project" value="TreeGrafter"/>
</dbReference>
<dbReference type="InterPro" id="IPR050238">
    <property type="entry name" value="DNA_Rep/Repair_Clamp_Loader"/>
</dbReference>
<dbReference type="EMBL" id="JHEH01000004">
    <property type="protein sequence ID" value="KEP70941.1"/>
    <property type="molecule type" value="Genomic_DNA"/>
</dbReference>
<dbReference type="OrthoDB" id="9811073at2"/>
<name>A0A074TGV0_9RHOB</name>
<dbReference type="SMART" id="SM00382">
    <property type="entry name" value="AAA"/>
    <property type="match status" value="1"/>
</dbReference>
<dbReference type="Proteomes" id="UP000027725">
    <property type="component" value="Unassembled WGS sequence"/>
</dbReference>
<dbReference type="PANTHER" id="PTHR11669">
    <property type="entry name" value="REPLICATION FACTOR C / DNA POLYMERASE III GAMMA-TAU SUBUNIT"/>
    <property type="match status" value="1"/>
</dbReference>
<dbReference type="PANTHER" id="PTHR11669:SF8">
    <property type="entry name" value="DNA POLYMERASE III SUBUNIT DELTA"/>
    <property type="match status" value="1"/>
</dbReference>
<organism evidence="2 3">
    <name type="scientific">Thioclava dalianensis</name>
    <dbReference type="NCBI Taxonomy" id="1185766"/>
    <lineage>
        <taxon>Bacteria</taxon>
        <taxon>Pseudomonadati</taxon>
        <taxon>Pseudomonadota</taxon>
        <taxon>Alphaproteobacteria</taxon>
        <taxon>Rhodobacterales</taxon>
        <taxon>Paracoccaceae</taxon>
        <taxon>Thioclava</taxon>
    </lineage>
</organism>
<gene>
    <name evidence="2" type="ORF">DL1_14125</name>
</gene>
<evidence type="ECO:0000313" key="2">
    <source>
        <dbReference type="EMBL" id="KEP70941.1"/>
    </source>
</evidence>
<feature type="domain" description="AAA+ ATPase" evidence="1">
    <location>
        <begin position="43"/>
        <end position="205"/>
    </location>
</feature>
<evidence type="ECO:0000259" key="1">
    <source>
        <dbReference type="SMART" id="SM00382"/>
    </source>
</evidence>
<evidence type="ECO:0000313" key="3">
    <source>
        <dbReference type="Proteomes" id="UP000027725"/>
    </source>
</evidence>
<reference evidence="2 3" key="1">
    <citation type="submission" date="2014-03" db="EMBL/GenBank/DDBJ databases">
        <title>The draft genome sequence of Thioclava dalianensis DLFJ1-1.</title>
        <authorList>
            <person name="Lai Q."/>
            <person name="Shao Z."/>
        </authorList>
    </citation>
    <scope>NUCLEOTIDE SEQUENCE [LARGE SCALE GENOMIC DNA]</scope>
    <source>
        <strain evidence="2 3">DLFJ1-1</strain>
    </source>
</reference>
<accession>A0A074TGV0</accession>
<proteinExistence type="predicted"/>
<dbReference type="InterPro" id="IPR027417">
    <property type="entry name" value="P-loop_NTPase"/>
</dbReference>
<dbReference type="SUPFAM" id="SSF52540">
    <property type="entry name" value="P-loop containing nucleoside triphosphate hydrolases"/>
    <property type="match status" value="1"/>
</dbReference>
<dbReference type="eggNOG" id="COG0470">
    <property type="taxonomic scope" value="Bacteria"/>
</dbReference>
<keyword evidence="3" id="KW-1185">Reference proteome</keyword>
<dbReference type="Gene3D" id="3.40.50.300">
    <property type="entry name" value="P-loop containing nucleotide triphosphate hydrolases"/>
    <property type="match status" value="1"/>
</dbReference>
<dbReference type="STRING" id="1185766.SAMN05216224_102616"/>
<dbReference type="AlphaFoldDB" id="A0A074TGV0"/>
<sequence>MSLADLPDPTLAPGARHPRETLALVGQFRAEADFLDAFNTERLHHGWLLSGPRGVGKATMAWRIARFLLTRPEGDDSGLFGAPEAPTSLDPDPAHPALSRILAGSEPGIFTLKRGANATESALSQEIRVDEVRKLKSFLHLSSTEGGRRVVIVDAADELNVQAANALLKLLEEPPARVTFLLIAHQPARLLPTIRSRCRELRLGTLEPDEMAAALAAADEDGTPPNLDTHALAALSGGSVGAAIRLINLEGMTRYANLIKLMATLPRLDRIGALQLAEACAGKANEPRYDLILGLIELFLARTARAGVAGPPEPQAAPGEAELLARLSPNEQAAMKWAELHQKLGARARHGRAVNLDPAALVMDIVLEISDAAS</sequence>
<comment type="caution">
    <text evidence="2">The sequence shown here is derived from an EMBL/GenBank/DDBJ whole genome shotgun (WGS) entry which is preliminary data.</text>
</comment>
<dbReference type="GO" id="GO:0006261">
    <property type="term" value="P:DNA-templated DNA replication"/>
    <property type="evidence" value="ECO:0007669"/>
    <property type="project" value="TreeGrafter"/>
</dbReference>
<dbReference type="Pfam" id="PF13177">
    <property type="entry name" value="DNA_pol3_delta2"/>
    <property type="match status" value="1"/>
</dbReference>
<dbReference type="InterPro" id="IPR003593">
    <property type="entry name" value="AAA+_ATPase"/>
</dbReference>
<dbReference type="NCBIfam" id="NF005677">
    <property type="entry name" value="PRK07471.1"/>
    <property type="match status" value="1"/>
</dbReference>
<dbReference type="RefSeq" id="WP_038063542.1">
    <property type="nucleotide sequence ID" value="NZ_FOVB01000002.1"/>
</dbReference>